<dbReference type="AlphaFoldDB" id="A0A128EG31"/>
<evidence type="ECO:0000256" key="4">
    <source>
        <dbReference type="SAM" id="MobiDB-lite"/>
    </source>
</evidence>
<accession>A0A128EG31</accession>
<dbReference type="OrthoDB" id="671583at2"/>
<dbReference type="EMBL" id="FIZP01000002">
    <property type="protein sequence ID" value="CZE47208.1"/>
    <property type="molecule type" value="Genomic_DNA"/>
</dbReference>
<gene>
    <name evidence="5" type="ORF">ERS672216_00769</name>
</gene>
<reference evidence="5 6" key="1">
    <citation type="submission" date="2016-02" db="EMBL/GenBank/DDBJ databases">
        <authorList>
            <consortium name="Pathogen Informatics"/>
        </authorList>
    </citation>
    <scope>NUCLEOTIDE SEQUENCE [LARGE SCALE GENOMIC DNA]</scope>
    <source>
        <strain evidence="5 6">RC20</strain>
    </source>
</reference>
<dbReference type="PROSITE" id="PS50088">
    <property type="entry name" value="ANK_REPEAT"/>
    <property type="match status" value="2"/>
</dbReference>
<feature type="compositionally biased region" description="Polar residues" evidence="4">
    <location>
        <begin position="1"/>
        <end position="25"/>
    </location>
</feature>
<evidence type="ECO:0000256" key="2">
    <source>
        <dbReference type="ARBA" id="ARBA00023043"/>
    </source>
</evidence>
<organism evidence="5 6">
    <name type="scientific">Campylobacter geochelonis</name>
    <dbReference type="NCBI Taxonomy" id="1780362"/>
    <lineage>
        <taxon>Bacteria</taxon>
        <taxon>Pseudomonadati</taxon>
        <taxon>Campylobacterota</taxon>
        <taxon>Epsilonproteobacteria</taxon>
        <taxon>Campylobacterales</taxon>
        <taxon>Campylobacteraceae</taxon>
        <taxon>Campylobacter</taxon>
    </lineage>
</organism>
<feature type="repeat" description="ANK" evidence="3">
    <location>
        <begin position="107"/>
        <end position="139"/>
    </location>
</feature>
<name>A0A128EG31_9BACT</name>
<dbReference type="InterPro" id="IPR002110">
    <property type="entry name" value="Ankyrin_rpt"/>
</dbReference>
<evidence type="ECO:0000256" key="3">
    <source>
        <dbReference type="PROSITE-ProRule" id="PRU00023"/>
    </source>
</evidence>
<sequence length="184" mass="20645">MSIASQNHIKAQNQNLQENEPNKTNDLADDISNDELKRYEELCRMAFDFARNDEVSELSAMLEHGLNVNLQNQKGDSLLMLATYNGSFECAKLLVKFGAMVDLKNDRGQTPLAGVCFKGNMQMVKLLVESGANIDENNGLGATPYTFAVMFGHKEIAKYLLENSKKKSLMKRISVGILSFFRRK</sequence>
<feature type="region of interest" description="Disordered" evidence="4">
    <location>
        <begin position="1"/>
        <end position="29"/>
    </location>
</feature>
<dbReference type="InterPro" id="IPR036770">
    <property type="entry name" value="Ankyrin_rpt-contain_sf"/>
</dbReference>
<proteinExistence type="predicted"/>
<evidence type="ECO:0000313" key="6">
    <source>
        <dbReference type="Proteomes" id="UP000069632"/>
    </source>
</evidence>
<keyword evidence="6" id="KW-1185">Reference proteome</keyword>
<dbReference type="PROSITE" id="PS50297">
    <property type="entry name" value="ANK_REP_REGION"/>
    <property type="match status" value="2"/>
</dbReference>
<evidence type="ECO:0000313" key="5">
    <source>
        <dbReference type="EMBL" id="CZE47208.1"/>
    </source>
</evidence>
<dbReference type="Proteomes" id="UP000069632">
    <property type="component" value="Unassembled WGS sequence"/>
</dbReference>
<evidence type="ECO:0000256" key="1">
    <source>
        <dbReference type="ARBA" id="ARBA00022737"/>
    </source>
</evidence>
<keyword evidence="2 3" id="KW-0040">ANK repeat</keyword>
<dbReference type="Pfam" id="PF12796">
    <property type="entry name" value="Ank_2"/>
    <property type="match status" value="1"/>
</dbReference>
<dbReference type="InterPro" id="IPR050776">
    <property type="entry name" value="Ank_Repeat/CDKN_Inhibitor"/>
</dbReference>
<dbReference type="SMART" id="SM00248">
    <property type="entry name" value="ANK"/>
    <property type="match status" value="3"/>
</dbReference>
<feature type="repeat" description="ANK" evidence="3">
    <location>
        <begin position="74"/>
        <end position="106"/>
    </location>
</feature>
<dbReference type="SUPFAM" id="SSF48403">
    <property type="entry name" value="Ankyrin repeat"/>
    <property type="match status" value="1"/>
</dbReference>
<keyword evidence="1" id="KW-0677">Repeat</keyword>
<protein>
    <submittedName>
        <fullName evidence="5">Ankyrin repeat-containing protein</fullName>
    </submittedName>
</protein>
<dbReference type="PANTHER" id="PTHR24201">
    <property type="entry name" value="ANK_REP_REGION DOMAIN-CONTAINING PROTEIN"/>
    <property type="match status" value="1"/>
</dbReference>
<dbReference type="Pfam" id="PF00023">
    <property type="entry name" value="Ank"/>
    <property type="match status" value="1"/>
</dbReference>
<dbReference type="Gene3D" id="1.25.40.20">
    <property type="entry name" value="Ankyrin repeat-containing domain"/>
    <property type="match status" value="1"/>
</dbReference>